<dbReference type="EMBL" id="JACHDO010000001">
    <property type="protein sequence ID" value="MBB5495244.1"/>
    <property type="molecule type" value="Genomic_DNA"/>
</dbReference>
<proteinExistence type="predicted"/>
<dbReference type="Proteomes" id="UP000579647">
    <property type="component" value="Unassembled WGS sequence"/>
</dbReference>
<dbReference type="RefSeq" id="WP_184369782.1">
    <property type="nucleotide sequence ID" value="NZ_BAAAKM010000024.1"/>
</dbReference>
<organism evidence="1 2">
    <name type="scientific">Nocardiopsis metallicus</name>
    <dbReference type="NCBI Taxonomy" id="179819"/>
    <lineage>
        <taxon>Bacteria</taxon>
        <taxon>Bacillati</taxon>
        <taxon>Actinomycetota</taxon>
        <taxon>Actinomycetes</taxon>
        <taxon>Streptosporangiales</taxon>
        <taxon>Nocardiopsidaceae</taxon>
        <taxon>Nocardiopsis</taxon>
    </lineage>
</organism>
<comment type="caution">
    <text evidence="1">The sequence shown here is derived from an EMBL/GenBank/DDBJ whole genome shotgun (WGS) entry which is preliminary data.</text>
</comment>
<evidence type="ECO:0000313" key="1">
    <source>
        <dbReference type="EMBL" id="MBB5495244.1"/>
    </source>
</evidence>
<dbReference type="AlphaFoldDB" id="A0A840WGP9"/>
<keyword evidence="2" id="KW-1185">Reference proteome</keyword>
<dbReference type="GO" id="GO:0004497">
    <property type="term" value="F:monooxygenase activity"/>
    <property type="evidence" value="ECO:0007669"/>
    <property type="project" value="UniProtKB-KW"/>
</dbReference>
<keyword evidence="1" id="KW-0560">Oxidoreductase</keyword>
<sequence length="67" mass="7297">MTFANAVTLETHPGQRDEDVVVLSHRNSQLEGTGCLLYQVGVTEARPLVTGRINSEKFDVAGSPLRD</sequence>
<gene>
    <name evidence="1" type="ORF">HNR07_006381</name>
</gene>
<evidence type="ECO:0000313" key="2">
    <source>
        <dbReference type="Proteomes" id="UP000579647"/>
    </source>
</evidence>
<accession>A0A840WGP9</accession>
<keyword evidence="1" id="KW-0503">Monooxygenase</keyword>
<protein>
    <submittedName>
        <fullName evidence="1">Quinol monooxygenase YgiN</fullName>
    </submittedName>
</protein>
<reference evidence="1 2" key="1">
    <citation type="submission" date="2020-08" db="EMBL/GenBank/DDBJ databases">
        <title>Sequencing the genomes of 1000 actinobacteria strains.</title>
        <authorList>
            <person name="Klenk H.-P."/>
        </authorList>
    </citation>
    <scope>NUCLEOTIDE SEQUENCE [LARGE SCALE GENOMIC DNA]</scope>
    <source>
        <strain evidence="1 2">DSM 44598</strain>
    </source>
</reference>
<name>A0A840WGP9_9ACTN</name>